<keyword evidence="1 2" id="KW-0597">Phosphoprotein</keyword>
<dbReference type="InterPro" id="IPR050595">
    <property type="entry name" value="Bact_response_regulator"/>
</dbReference>
<feature type="modified residue" description="4-aspartylphosphate" evidence="2">
    <location>
        <position position="48"/>
    </location>
</feature>
<dbReference type="InterPro" id="IPR001789">
    <property type="entry name" value="Sig_transdc_resp-reg_receiver"/>
</dbReference>
<name>A0A1F2P9S0_9EURY</name>
<dbReference type="GO" id="GO:0000160">
    <property type="term" value="P:phosphorelay signal transduction system"/>
    <property type="evidence" value="ECO:0007669"/>
    <property type="project" value="InterPro"/>
</dbReference>
<dbReference type="EMBL" id="LYOS01000003">
    <property type="protein sequence ID" value="OFV67692.1"/>
    <property type="molecule type" value="Genomic_DNA"/>
</dbReference>
<dbReference type="PANTHER" id="PTHR44591">
    <property type="entry name" value="STRESS RESPONSE REGULATOR PROTEIN 1"/>
    <property type="match status" value="1"/>
</dbReference>
<dbReference type="GO" id="GO:0016301">
    <property type="term" value="F:kinase activity"/>
    <property type="evidence" value="ECO:0007669"/>
    <property type="project" value="UniProtKB-KW"/>
</dbReference>
<dbReference type="PANTHER" id="PTHR44591:SF3">
    <property type="entry name" value="RESPONSE REGULATORY DOMAIN-CONTAINING PROTEIN"/>
    <property type="match status" value="1"/>
</dbReference>
<keyword evidence="4" id="KW-0808">Transferase</keyword>
<dbReference type="InterPro" id="IPR011006">
    <property type="entry name" value="CheY-like_superfamily"/>
</dbReference>
<reference evidence="4" key="1">
    <citation type="submission" date="2016-05" db="EMBL/GenBank/DDBJ databases">
        <title>Microbial consortia oxidize butane by reversing methanogenesis.</title>
        <authorList>
            <person name="Laso-Perez R."/>
            <person name="Richter M."/>
            <person name="Wegener G."/>
            <person name="Musat F."/>
        </authorList>
    </citation>
    <scope>NUCLEOTIDE SEQUENCE [LARGE SCALE GENOMIC DNA]</scope>
    <source>
        <strain evidence="4">BOX2</strain>
    </source>
</reference>
<proteinExistence type="predicted"/>
<accession>A0A1F2P9S0</accession>
<evidence type="ECO:0000313" key="4">
    <source>
        <dbReference type="EMBL" id="OFV67692.1"/>
    </source>
</evidence>
<dbReference type="PATRIC" id="fig|1838285.3.peg.1085"/>
<evidence type="ECO:0000313" key="5">
    <source>
        <dbReference type="Proteomes" id="UP000186940"/>
    </source>
</evidence>
<evidence type="ECO:0000256" key="2">
    <source>
        <dbReference type="PROSITE-ProRule" id="PRU00169"/>
    </source>
</evidence>
<sequence length="118" mass="13321">MVVDDDPDILLAVKIAFELKGIPILTASNGEECIEALEKGFRGVILMDIMMPEMDGWDTIRAMIDKELFEGNLIAMLTAREDPGKKIEGLQEYVIDYLTKPFDPDELVNTVQEYIEVI</sequence>
<feature type="domain" description="Response regulatory" evidence="3">
    <location>
        <begin position="1"/>
        <end position="115"/>
    </location>
</feature>
<evidence type="ECO:0000256" key="1">
    <source>
        <dbReference type="ARBA" id="ARBA00022553"/>
    </source>
</evidence>
<evidence type="ECO:0000259" key="3">
    <source>
        <dbReference type="PROSITE" id="PS50110"/>
    </source>
</evidence>
<protein>
    <submittedName>
        <fullName evidence="4">Hisitidine kinase</fullName>
    </submittedName>
</protein>
<dbReference type="STRING" id="1838285.SCAL_001067"/>
<keyword evidence="4" id="KW-0418">Kinase</keyword>
<dbReference type="Pfam" id="PF00072">
    <property type="entry name" value="Response_reg"/>
    <property type="match status" value="1"/>
</dbReference>
<dbReference type="PROSITE" id="PS50110">
    <property type="entry name" value="RESPONSE_REGULATORY"/>
    <property type="match status" value="1"/>
</dbReference>
<gene>
    <name evidence="4" type="ORF">SCAL_001067</name>
</gene>
<dbReference type="AlphaFoldDB" id="A0A1F2P9S0"/>
<comment type="caution">
    <text evidence="4">The sequence shown here is derived from an EMBL/GenBank/DDBJ whole genome shotgun (WGS) entry which is preliminary data.</text>
</comment>
<dbReference type="SUPFAM" id="SSF52172">
    <property type="entry name" value="CheY-like"/>
    <property type="match status" value="1"/>
</dbReference>
<keyword evidence="5" id="KW-1185">Reference proteome</keyword>
<dbReference type="SMART" id="SM00448">
    <property type="entry name" value="REC"/>
    <property type="match status" value="1"/>
</dbReference>
<dbReference type="Gene3D" id="3.40.50.2300">
    <property type="match status" value="1"/>
</dbReference>
<dbReference type="Proteomes" id="UP000186940">
    <property type="component" value="Unassembled WGS sequence"/>
</dbReference>
<organism evidence="4 5">
    <name type="scientific">Candidatus Syntropharchaeum caldarium</name>
    <dbReference type="NCBI Taxonomy" id="1838285"/>
    <lineage>
        <taxon>Archaea</taxon>
        <taxon>Methanobacteriati</taxon>
        <taxon>Methanobacteriota</taxon>
        <taxon>Stenosarchaea group</taxon>
        <taxon>Methanomicrobia</taxon>
        <taxon>Methanosarcinales</taxon>
        <taxon>ANME-2 cluster</taxon>
        <taxon>Candidatus Syntropharchaeum</taxon>
    </lineage>
</organism>